<accession>L1IQP2</accession>
<dbReference type="AlphaFoldDB" id="L1IQP2"/>
<reference evidence="2" key="3">
    <citation type="submission" date="2016-03" db="UniProtKB">
        <authorList>
            <consortium name="EnsemblProtists"/>
        </authorList>
    </citation>
    <scope>IDENTIFICATION</scope>
</reference>
<evidence type="ECO:0000313" key="2">
    <source>
        <dbReference type="EnsemblProtists" id="EKX38199"/>
    </source>
</evidence>
<reference evidence="1 3" key="1">
    <citation type="journal article" date="2012" name="Nature">
        <title>Algal genomes reveal evolutionary mosaicism and the fate of nucleomorphs.</title>
        <authorList>
            <consortium name="DOE Joint Genome Institute"/>
            <person name="Curtis B.A."/>
            <person name="Tanifuji G."/>
            <person name="Burki F."/>
            <person name="Gruber A."/>
            <person name="Irimia M."/>
            <person name="Maruyama S."/>
            <person name="Arias M.C."/>
            <person name="Ball S.G."/>
            <person name="Gile G.H."/>
            <person name="Hirakawa Y."/>
            <person name="Hopkins J.F."/>
            <person name="Kuo A."/>
            <person name="Rensing S.A."/>
            <person name="Schmutz J."/>
            <person name="Symeonidi A."/>
            <person name="Elias M."/>
            <person name="Eveleigh R.J."/>
            <person name="Herman E.K."/>
            <person name="Klute M.J."/>
            <person name="Nakayama T."/>
            <person name="Obornik M."/>
            <person name="Reyes-Prieto A."/>
            <person name="Armbrust E.V."/>
            <person name="Aves S.J."/>
            <person name="Beiko R.G."/>
            <person name="Coutinho P."/>
            <person name="Dacks J.B."/>
            <person name="Durnford D.G."/>
            <person name="Fast N.M."/>
            <person name="Green B.R."/>
            <person name="Grisdale C.J."/>
            <person name="Hempel F."/>
            <person name="Henrissat B."/>
            <person name="Hoppner M.P."/>
            <person name="Ishida K."/>
            <person name="Kim E."/>
            <person name="Koreny L."/>
            <person name="Kroth P.G."/>
            <person name="Liu Y."/>
            <person name="Malik S.B."/>
            <person name="Maier U.G."/>
            <person name="McRose D."/>
            <person name="Mock T."/>
            <person name="Neilson J.A."/>
            <person name="Onodera N.T."/>
            <person name="Poole A.M."/>
            <person name="Pritham E.J."/>
            <person name="Richards T.A."/>
            <person name="Rocap G."/>
            <person name="Roy S.W."/>
            <person name="Sarai C."/>
            <person name="Schaack S."/>
            <person name="Shirato S."/>
            <person name="Slamovits C.H."/>
            <person name="Spencer D.F."/>
            <person name="Suzuki S."/>
            <person name="Worden A.Z."/>
            <person name="Zauner S."/>
            <person name="Barry K."/>
            <person name="Bell C."/>
            <person name="Bharti A.K."/>
            <person name="Crow J.A."/>
            <person name="Grimwood J."/>
            <person name="Kramer R."/>
            <person name="Lindquist E."/>
            <person name="Lucas S."/>
            <person name="Salamov A."/>
            <person name="McFadden G.I."/>
            <person name="Lane C.E."/>
            <person name="Keeling P.J."/>
            <person name="Gray M.W."/>
            <person name="Grigoriev I.V."/>
            <person name="Archibald J.M."/>
        </authorList>
    </citation>
    <scope>NUCLEOTIDE SEQUENCE</scope>
    <source>
        <strain evidence="1 3">CCMP2712</strain>
    </source>
</reference>
<proteinExistence type="predicted"/>
<organism evidence="1">
    <name type="scientific">Guillardia theta (strain CCMP2712)</name>
    <name type="common">Cryptophyte</name>
    <dbReference type="NCBI Taxonomy" id="905079"/>
    <lineage>
        <taxon>Eukaryota</taxon>
        <taxon>Cryptophyceae</taxon>
        <taxon>Pyrenomonadales</taxon>
        <taxon>Geminigeraceae</taxon>
        <taxon>Guillardia</taxon>
    </lineage>
</organism>
<protein>
    <submittedName>
        <fullName evidence="1 2">Uncharacterized protein</fullName>
    </submittedName>
</protein>
<dbReference type="GeneID" id="17294924"/>
<reference evidence="3" key="2">
    <citation type="submission" date="2012-11" db="EMBL/GenBank/DDBJ databases">
        <authorList>
            <person name="Kuo A."/>
            <person name="Curtis B.A."/>
            <person name="Tanifuji G."/>
            <person name="Burki F."/>
            <person name="Gruber A."/>
            <person name="Irimia M."/>
            <person name="Maruyama S."/>
            <person name="Arias M.C."/>
            <person name="Ball S.G."/>
            <person name="Gile G.H."/>
            <person name="Hirakawa Y."/>
            <person name="Hopkins J.F."/>
            <person name="Rensing S.A."/>
            <person name="Schmutz J."/>
            <person name="Symeonidi A."/>
            <person name="Elias M."/>
            <person name="Eveleigh R.J."/>
            <person name="Herman E.K."/>
            <person name="Klute M.J."/>
            <person name="Nakayama T."/>
            <person name="Obornik M."/>
            <person name="Reyes-Prieto A."/>
            <person name="Armbrust E.V."/>
            <person name="Aves S.J."/>
            <person name="Beiko R.G."/>
            <person name="Coutinho P."/>
            <person name="Dacks J.B."/>
            <person name="Durnford D.G."/>
            <person name="Fast N.M."/>
            <person name="Green B.R."/>
            <person name="Grisdale C."/>
            <person name="Hempe F."/>
            <person name="Henrissat B."/>
            <person name="Hoppner M.P."/>
            <person name="Ishida K.-I."/>
            <person name="Kim E."/>
            <person name="Koreny L."/>
            <person name="Kroth P.G."/>
            <person name="Liu Y."/>
            <person name="Malik S.-B."/>
            <person name="Maier U.G."/>
            <person name="McRose D."/>
            <person name="Mock T."/>
            <person name="Neilson J.A."/>
            <person name="Onodera N.T."/>
            <person name="Poole A.M."/>
            <person name="Pritham E.J."/>
            <person name="Richards T.A."/>
            <person name="Rocap G."/>
            <person name="Roy S.W."/>
            <person name="Sarai C."/>
            <person name="Schaack S."/>
            <person name="Shirato S."/>
            <person name="Slamovits C.H."/>
            <person name="Spencer D.F."/>
            <person name="Suzuki S."/>
            <person name="Worden A.Z."/>
            <person name="Zauner S."/>
            <person name="Barry K."/>
            <person name="Bell C."/>
            <person name="Bharti A.K."/>
            <person name="Crow J.A."/>
            <person name="Grimwood J."/>
            <person name="Kramer R."/>
            <person name="Lindquist E."/>
            <person name="Lucas S."/>
            <person name="Salamov A."/>
            <person name="McFadden G.I."/>
            <person name="Lane C.E."/>
            <person name="Keeling P.J."/>
            <person name="Gray M.W."/>
            <person name="Grigoriev I.V."/>
            <person name="Archibald J.M."/>
        </authorList>
    </citation>
    <scope>NUCLEOTIDE SEQUENCE</scope>
    <source>
        <strain evidence="3">CCMP2712</strain>
    </source>
</reference>
<keyword evidence="3" id="KW-1185">Reference proteome</keyword>
<gene>
    <name evidence="1" type="ORF">GUITHDRAFT_115744</name>
</gene>
<dbReference type="RefSeq" id="XP_005825179.1">
    <property type="nucleotide sequence ID" value="XM_005825122.1"/>
</dbReference>
<sequence length="281" mass="30629">MFHTRFEVWVCDYDNRCVQQTGNAMCFVFDEVQEVFLPWGLDSQLLVTQQEPFQSNLAVSHILAKLKALEQEIRSGGCGGSCVSRQQVQQLLDQYYLEPGYLWSAGSSSLCGRGVARRSITCISKLLEQVEDVRCSNRSKPLAETCAAEGKTCVSSAINQIDNEEAMRSAVRAASIASDRPGGLHLRVSAGAHEQGGDGLQDLTASSGHVKRRRYVEHGATNFPLVPQSGPNAGRTCCSITQNFYVDVPVELQGSRTITISITIEGADNGNIVEHISDMEA</sequence>
<dbReference type="HOGENOM" id="CLU_991930_0_0_1"/>
<dbReference type="Proteomes" id="UP000011087">
    <property type="component" value="Unassembled WGS sequence"/>
</dbReference>
<name>L1IQP2_GUITC</name>
<evidence type="ECO:0000313" key="3">
    <source>
        <dbReference type="Proteomes" id="UP000011087"/>
    </source>
</evidence>
<evidence type="ECO:0000313" key="1">
    <source>
        <dbReference type="EMBL" id="EKX38199.1"/>
    </source>
</evidence>
<dbReference type="EnsemblProtists" id="EKX38199">
    <property type="protein sequence ID" value="EKX38199"/>
    <property type="gene ID" value="GUITHDRAFT_115744"/>
</dbReference>
<dbReference type="PaxDb" id="55529-EKX38199"/>
<dbReference type="EMBL" id="JH993051">
    <property type="protein sequence ID" value="EKX38199.1"/>
    <property type="molecule type" value="Genomic_DNA"/>
</dbReference>
<dbReference type="KEGG" id="gtt:GUITHDRAFT_115744"/>
<dbReference type="OrthoDB" id="10655408at2759"/>